<evidence type="ECO:0000313" key="4">
    <source>
        <dbReference type="Proteomes" id="UP000278440"/>
    </source>
</evidence>
<dbReference type="Pfam" id="PF00067">
    <property type="entry name" value="p450"/>
    <property type="match status" value="1"/>
</dbReference>
<evidence type="ECO:0000256" key="1">
    <source>
        <dbReference type="ARBA" id="ARBA00010617"/>
    </source>
</evidence>
<dbReference type="Proteomes" id="UP000278440">
    <property type="component" value="Unassembled WGS sequence"/>
</dbReference>
<keyword evidence="4" id="KW-1185">Reference proteome</keyword>
<feature type="compositionally biased region" description="Low complexity" evidence="2">
    <location>
        <begin position="313"/>
        <end position="330"/>
    </location>
</feature>
<comment type="caution">
    <text evidence="3">The sequence shown here is derived from an EMBL/GenBank/DDBJ whole genome shotgun (WGS) entry which is preliminary data.</text>
</comment>
<dbReference type="PANTHER" id="PTHR24305:SF166">
    <property type="entry name" value="CYTOCHROME P450 12A4, MITOCHONDRIAL-RELATED"/>
    <property type="match status" value="1"/>
</dbReference>
<gene>
    <name evidence="3" type="ORF">DFJ68_2249</name>
</gene>
<dbReference type="AlphaFoldDB" id="A0A495XX01"/>
<feature type="region of interest" description="Disordered" evidence="2">
    <location>
        <begin position="387"/>
        <end position="414"/>
    </location>
</feature>
<dbReference type="GO" id="GO:0005506">
    <property type="term" value="F:iron ion binding"/>
    <property type="evidence" value="ECO:0007669"/>
    <property type="project" value="InterPro"/>
</dbReference>
<evidence type="ECO:0000256" key="2">
    <source>
        <dbReference type="SAM" id="MobiDB-lite"/>
    </source>
</evidence>
<dbReference type="GO" id="GO:0020037">
    <property type="term" value="F:heme binding"/>
    <property type="evidence" value="ECO:0007669"/>
    <property type="project" value="InterPro"/>
</dbReference>
<comment type="similarity">
    <text evidence="1">Belongs to the cytochrome P450 family.</text>
</comment>
<proteinExistence type="inferred from homology"/>
<dbReference type="EMBL" id="RBXT01000001">
    <property type="protein sequence ID" value="RKT78797.1"/>
    <property type="molecule type" value="Genomic_DNA"/>
</dbReference>
<dbReference type="InterPro" id="IPR050121">
    <property type="entry name" value="Cytochrome_P450_monoxygenase"/>
</dbReference>
<feature type="region of interest" description="Disordered" evidence="2">
    <location>
        <begin position="302"/>
        <end position="330"/>
    </location>
</feature>
<dbReference type="GO" id="GO:0016705">
    <property type="term" value="F:oxidoreductase activity, acting on paired donors, with incorporation or reduction of molecular oxygen"/>
    <property type="evidence" value="ECO:0007669"/>
    <property type="project" value="InterPro"/>
</dbReference>
<dbReference type="PRINTS" id="PR00359">
    <property type="entry name" value="BP450"/>
</dbReference>
<dbReference type="InterPro" id="IPR002397">
    <property type="entry name" value="Cyt_P450_B"/>
</dbReference>
<dbReference type="SUPFAM" id="SSF48264">
    <property type="entry name" value="Cytochrome P450"/>
    <property type="match status" value="1"/>
</dbReference>
<dbReference type="RefSeq" id="WP_121033253.1">
    <property type="nucleotide sequence ID" value="NZ_RBXT01000001.1"/>
</dbReference>
<organism evidence="3 4">
    <name type="scientific">Terracoccus luteus</name>
    <dbReference type="NCBI Taxonomy" id="53356"/>
    <lineage>
        <taxon>Bacteria</taxon>
        <taxon>Bacillati</taxon>
        <taxon>Actinomycetota</taxon>
        <taxon>Actinomycetes</taxon>
        <taxon>Micrococcales</taxon>
        <taxon>Intrasporangiaceae</taxon>
        <taxon>Terracoccus</taxon>
    </lineage>
</organism>
<accession>A0A495XX01</accession>
<dbReference type="GO" id="GO:0004497">
    <property type="term" value="F:monooxygenase activity"/>
    <property type="evidence" value="ECO:0007669"/>
    <property type="project" value="InterPro"/>
</dbReference>
<protein>
    <submittedName>
        <fullName evidence="3">Cytochrome P450</fullName>
    </submittedName>
</protein>
<dbReference type="OrthoDB" id="9764248at2"/>
<sequence>MLSTRASAVAVAGPALRDESLAFARDGHRAAARVWVEAASRAGADPHALDRMPVRWLGRRAVLVRGPLAERLLADETAVRRGGSLPRALAVGALGRGGTPGVTEGPDDASLACRSSALARALRAAPARQVALALDLELDEMESAWRDAGTGLVHDSASVAFGRVVLRWAGLPQSIWGDDFRCRTLVRAAEASPASARSAMSVPDARRARRCRGSWEAWALEAVLATRSGDVTPRVGSLLDDLAGLRRSDGAHVAAPEVASLLLDAVAPVVGSACLAAWTALALTHHPHWQARLRVEHLGPRRGEARVGHRAPTRSTRGTARTASSTPATPTGPVATAVALEAQRLFCAAPLLVVTARRDLDVAGLAVGAGDRVVVDVHASNHDERRWDDAESFDPGRFLPRTGERRAGPRPFDATLDPVQQQLVTVLLAATMTRIATMLPDLGPDTGAESDAEADSWVRTALGTRPDGIRVDLTGTR</sequence>
<reference evidence="3 4" key="1">
    <citation type="submission" date="2018-10" db="EMBL/GenBank/DDBJ databases">
        <title>Sequencing the genomes of 1000 actinobacteria strains.</title>
        <authorList>
            <person name="Klenk H.-P."/>
        </authorList>
    </citation>
    <scope>NUCLEOTIDE SEQUENCE [LARGE SCALE GENOMIC DNA]</scope>
    <source>
        <strain evidence="3 4">DSM 44267</strain>
    </source>
</reference>
<dbReference type="Gene3D" id="1.10.630.10">
    <property type="entry name" value="Cytochrome P450"/>
    <property type="match status" value="1"/>
</dbReference>
<name>A0A495XX01_9MICO</name>
<dbReference type="PANTHER" id="PTHR24305">
    <property type="entry name" value="CYTOCHROME P450"/>
    <property type="match status" value="1"/>
</dbReference>
<dbReference type="InterPro" id="IPR001128">
    <property type="entry name" value="Cyt_P450"/>
</dbReference>
<evidence type="ECO:0000313" key="3">
    <source>
        <dbReference type="EMBL" id="RKT78797.1"/>
    </source>
</evidence>
<dbReference type="InterPro" id="IPR036396">
    <property type="entry name" value="Cyt_P450_sf"/>
</dbReference>